<gene>
    <name evidence="4" type="ORF">AC529_09520</name>
</gene>
<comment type="caution">
    <text evidence="4">The sequence shown here is derived from an EMBL/GenBank/DDBJ whole genome shotgun (WGS) entry which is preliminary data.</text>
</comment>
<dbReference type="Gene3D" id="2.60.40.290">
    <property type="match status" value="1"/>
</dbReference>
<feature type="transmembrane region" description="Helical" evidence="2">
    <location>
        <begin position="47"/>
        <end position="69"/>
    </location>
</feature>
<dbReference type="InterPro" id="IPR008965">
    <property type="entry name" value="CBM2/CBM3_carb-bd_dom_sf"/>
</dbReference>
<accession>A0A147KI38</accession>
<dbReference type="RefSeq" id="WP_083947863.1">
    <property type="nucleotide sequence ID" value="NZ_KQ950180.1"/>
</dbReference>
<evidence type="ECO:0000313" key="5">
    <source>
        <dbReference type="Proteomes" id="UP000074382"/>
    </source>
</evidence>
<protein>
    <submittedName>
        <fullName evidence="4">Cellulose-binding protein</fullName>
    </submittedName>
</protein>
<reference evidence="5" key="1">
    <citation type="journal article" date="2017" name="Acta Aliment.">
        <title>Plant polysaccharide degrading enzyme system of Thermpbifida cellulosilytica TB100 revealed by de novo genome project data.</title>
        <authorList>
            <person name="Toth A."/>
            <person name="Baka E."/>
            <person name="Luzics S."/>
            <person name="Bata-Vidacs I."/>
            <person name="Nagy I."/>
            <person name="Balint B."/>
            <person name="Herceg R."/>
            <person name="Olasz F."/>
            <person name="Wilk T."/>
            <person name="Nagy T."/>
            <person name="Kriszt B."/>
            <person name="Nagy I."/>
            <person name="Kukolya J."/>
        </authorList>
    </citation>
    <scope>NUCLEOTIDE SEQUENCE [LARGE SCALE GENOMIC DNA]</scope>
    <source>
        <strain evidence="5">TB100</strain>
    </source>
</reference>
<feature type="compositionally biased region" description="Polar residues" evidence="1">
    <location>
        <begin position="85"/>
        <end position="104"/>
    </location>
</feature>
<sequence length="258" mass="26962">MRRQGLRREQRGAHRAEAPGSGPLAAVRNLLGSTVPKRVPPPRPLRIIVVSGAIVAGLLFSYSTTQIYLRFAEPNQEPPVPGVTASASPGTGGRNTQAAASTQVDIAVGGSEEDPETDDGAAPEDEGRDRSDGAGQENRDGGDGARQPAPVPQSGTGTLRVSYQKTVYDDSNFMGHLTITNTGSGVLEGWELRVGFSDAQVTSAWGTEWESTQDGFIARQPSWESGIPPGQSTTVSFTAQGSSHTPESCSLNGASCSL</sequence>
<keyword evidence="5" id="KW-1185">Reference proteome</keyword>
<dbReference type="PROSITE" id="PS51173">
    <property type="entry name" value="CBM2"/>
    <property type="match status" value="1"/>
</dbReference>
<evidence type="ECO:0000256" key="2">
    <source>
        <dbReference type="SAM" id="Phobius"/>
    </source>
</evidence>
<dbReference type="InterPro" id="IPR001919">
    <property type="entry name" value="CBD2"/>
</dbReference>
<name>A0A147KI38_THECS</name>
<dbReference type="SMART" id="SM00637">
    <property type="entry name" value="CBD_II"/>
    <property type="match status" value="1"/>
</dbReference>
<keyword evidence="2" id="KW-1133">Transmembrane helix</keyword>
<dbReference type="SUPFAM" id="SSF49384">
    <property type="entry name" value="Carbohydrate-binding domain"/>
    <property type="match status" value="1"/>
</dbReference>
<feature type="compositionally biased region" description="Basic and acidic residues" evidence="1">
    <location>
        <begin position="1"/>
        <end position="17"/>
    </location>
</feature>
<keyword evidence="2" id="KW-0812">Transmembrane</keyword>
<feature type="region of interest" description="Disordered" evidence="1">
    <location>
        <begin position="1"/>
        <end position="24"/>
    </location>
</feature>
<dbReference type="GO" id="GO:0004553">
    <property type="term" value="F:hydrolase activity, hydrolyzing O-glycosyl compounds"/>
    <property type="evidence" value="ECO:0007669"/>
    <property type="project" value="InterPro"/>
</dbReference>
<feature type="compositionally biased region" description="Acidic residues" evidence="1">
    <location>
        <begin position="111"/>
        <end position="124"/>
    </location>
</feature>
<dbReference type="InterPro" id="IPR012291">
    <property type="entry name" value="CBM2_carb-bd_dom_sf"/>
</dbReference>
<proteinExistence type="predicted"/>
<dbReference type="AlphaFoldDB" id="A0A147KI38"/>
<dbReference type="STRING" id="665004.AC529_09520"/>
<dbReference type="Pfam" id="PF00553">
    <property type="entry name" value="CBM_2"/>
    <property type="match status" value="1"/>
</dbReference>
<dbReference type="EMBL" id="LGEM01000053">
    <property type="protein sequence ID" value="KUP96950.1"/>
    <property type="molecule type" value="Genomic_DNA"/>
</dbReference>
<feature type="compositionally biased region" description="Basic and acidic residues" evidence="1">
    <location>
        <begin position="125"/>
        <end position="143"/>
    </location>
</feature>
<dbReference type="PATRIC" id="fig|665004.4.peg.419"/>
<dbReference type="GO" id="GO:0030247">
    <property type="term" value="F:polysaccharide binding"/>
    <property type="evidence" value="ECO:0007669"/>
    <property type="project" value="UniProtKB-UniRule"/>
</dbReference>
<feature type="region of interest" description="Disordered" evidence="1">
    <location>
        <begin position="74"/>
        <end position="160"/>
    </location>
</feature>
<keyword evidence="2" id="KW-0472">Membrane</keyword>
<evidence type="ECO:0000313" key="4">
    <source>
        <dbReference type="EMBL" id="KUP96950.1"/>
    </source>
</evidence>
<organism evidence="4 5">
    <name type="scientific">Thermobifida cellulosilytica TB100</name>
    <dbReference type="NCBI Taxonomy" id="665004"/>
    <lineage>
        <taxon>Bacteria</taxon>
        <taxon>Bacillati</taxon>
        <taxon>Actinomycetota</taxon>
        <taxon>Actinomycetes</taxon>
        <taxon>Streptosporangiales</taxon>
        <taxon>Nocardiopsidaceae</taxon>
        <taxon>Thermobifida</taxon>
    </lineage>
</organism>
<dbReference type="GO" id="GO:0005975">
    <property type="term" value="P:carbohydrate metabolic process"/>
    <property type="evidence" value="ECO:0007669"/>
    <property type="project" value="InterPro"/>
</dbReference>
<evidence type="ECO:0000256" key="1">
    <source>
        <dbReference type="SAM" id="MobiDB-lite"/>
    </source>
</evidence>
<dbReference type="Proteomes" id="UP000074382">
    <property type="component" value="Unassembled WGS sequence"/>
</dbReference>
<feature type="domain" description="CBM2" evidence="3">
    <location>
        <begin position="152"/>
        <end position="258"/>
    </location>
</feature>
<evidence type="ECO:0000259" key="3">
    <source>
        <dbReference type="PROSITE" id="PS51173"/>
    </source>
</evidence>